<dbReference type="Pfam" id="PF03992">
    <property type="entry name" value="ABM"/>
    <property type="match status" value="1"/>
</dbReference>
<organism evidence="2 3">
    <name type="scientific">Sphingopyxis panaciterrulae</name>
    <dbReference type="NCBI Taxonomy" id="462372"/>
    <lineage>
        <taxon>Bacteria</taxon>
        <taxon>Pseudomonadati</taxon>
        <taxon>Pseudomonadota</taxon>
        <taxon>Alphaproteobacteria</taxon>
        <taxon>Sphingomonadales</taxon>
        <taxon>Sphingomonadaceae</taxon>
        <taxon>Sphingopyxis</taxon>
    </lineage>
</organism>
<dbReference type="RefSeq" id="WP_184101779.1">
    <property type="nucleotide sequence ID" value="NZ_JACIJH010000028.1"/>
</dbReference>
<evidence type="ECO:0000313" key="3">
    <source>
        <dbReference type="Proteomes" id="UP000537161"/>
    </source>
</evidence>
<keyword evidence="2" id="KW-0503">Monooxygenase</keyword>
<name>A0A7W9EU02_9SPHN</name>
<gene>
    <name evidence="2" type="ORF">FHR21_004160</name>
</gene>
<reference evidence="2 3" key="1">
    <citation type="submission" date="2020-08" db="EMBL/GenBank/DDBJ databases">
        <title>Genomic Encyclopedia of Type Strains, Phase IV (KMG-IV): sequencing the most valuable type-strain genomes for metagenomic binning, comparative biology and taxonomic classification.</title>
        <authorList>
            <person name="Goeker M."/>
        </authorList>
    </citation>
    <scope>NUCLEOTIDE SEQUENCE [LARGE SCALE GENOMIC DNA]</scope>
    <source>
        <strain evidence="2 3">DSM 27163</strain>
    </source>
</reference>
<dbReference type="SUPFAM" id="SSF54909">
    <property type="entry name" value="Dimeric alpha+beta barrel"/>
    <property type="match status" value="1"/>
</dbReference>
<dbReference type="InterPro" id="IPR007138">
    <property type="entry name" value="ABM_dom"/>
</dbReference>
<dbReference type="GO" id="GO:0004497">
    <property type="term" value="F:monooxygenase activity"/>
    <property type="evidence" value="ECO:0007669"/>
    <property type="project" value="UniProtKB-KW"/>
</dbReference>
<dbReference type="AlphaFoldDB" id="A0A7W9EU02"/>
<evidence type="ECO:0000259" key="1">
    <source>
        <dbReference type="PROSITE" id="PS51725"/>
    </source>
</evidence>
<dbReference type="Proteomes" id="UP000537161">
    <property type="component" value="Unassembled WGS sequence"/>
</dbReference>
<keyword evidence="3" id="KW-1185">Reference proteome</keyword>
<dbReference type="InterPro" id="IPR011008">
    <property type="entry name" value="Dimeric_a/b-barrel"/>
</dbReference>
<evidence type="ECO:0000313" key="2">
    <source>
        <dbReference type="EMBL" id="MBB5708765.1"/>
    </source>
</evidence>
<sequence>MKILIQAVIDIDPEARGEALAGARGWIEGALVQPGCLAYDWTADPHVATRIHVFEEWHGEAALAAHLAGPQYRGMLGHIGAFGVRASSSRKFAVSREGPVYNSHGVASAGFD</sequence>
<proteinExistence type="predicted"/>
<dbReference type="PROSITE" id="PS51725">
    <property type="entry name" value="ABM"/>
    <property type="match status" value="1"/>
</dbReference>
<feature type="domain" description="ABM" evidence="1">
    <location>
        <begin position="3"/>
        <end position="92"/>
    </location>
</feature>
<protein>
    <submittedName>
        <fullName evidence="2">Quinol monooxygenase YgiN</fullName>
    </submittedName>
</protein>
<comment type="caution">
    <text evidence="2">The sequence shown here is derived from an EMBL/GenBank/DDBJ whole genome shotgun (WGS) entry which is preliminary data.</text>
</comment>
<dbReference type="EMBL" id="JACIJH010000028">
    <property type="protein sequence ID" value="MBB5708765.1"/>
    <property type="molecule type" value="Genomic_DNA"/>
</dbReference>
<dbReference type="Gene3D" id="3.30.70.100">
    <property type="match status" value="1"/>
</dbReference>
<accession>A0A7W9EU02</accession>
<keyword evidence="2" id="KW-0560">Oxidoreductase</keyword>